<feature type="transmembrane region" description="Helical" evidence="4">
    <location>
        <begin position="284"/>
        <end position="303"/>
    </location>
</feature>
<evidence type="ECO:0000259" key="5">
    <source>
        <dbReference type="SMART" id="SM00387"/>
    </source>
</evidence>
<keyword evidence="3" id="KW-0902">Two-component regulatory system</keyword>
<dbReference type="InterPro" id="IPR011712">
    <property type="entry name" value="Sig_transdc_His_kin_sub3_dim/P"/>
</dbReference>
<dbReference type="Gene3D" id="3.30.565.10">
    <property type="entry name" value="Histidine kinase-like ATPase, C-terminal domain"/>
    <property type="match status" value="1"/>
</dbReference>
<feature type="domain" description="Histidine kinase/HSP90-like ATPase" evidence="5">
    <location>
        <begin position="609"/>
        <end position="700"/>
    </location>
</feature>
<gene>
    <name evidence="6" type="ORF">GCM10009789_32730</name>
</gene>
<dbReference type="SMART" id="SM00387">
    <property type="entry name" value="HATPase_c"/>
    <property type="match status" value="1"/>
</dbReference>
<keyword evidence="4" id="KW-1133">Transmembrane helix</keyword>
<protein>
    <recommendedName>
        <fullName evidence="5">Histidine kinase/HSP90-like ATPase domain-containing protein</fullName>
    </recommendedName>
</protein>
<dbReference type="Proteomes" id="UP001500393">
    <property type="component" value="Unassembled WGS sequence"/>
</dbReference>
<dbReference type="EMBL" id="BAAAOS010000019">
    <property type="protein sequence ID" value="GAA1576707.1"/>
    <property type="molecule type" value="Genomic_DNA"/>
</dbReference>
<organism evidence="6 7">
    <name type="scientific">Kribbella sancticallisti</name>
    <dbReference type="NCBI Taxonomy" id="460087"/>
    <lineage>
        <taxon>Bacteria</taxon>
        <taxon>Bacillati</taxon>
        <taxon>Actinomycetota</taxon>
        <taxon>Actinomycetes</taxon>
        <taxon>Propionibacteriales</taxon>
        <taxon>Kribbellaceae</taxon>
        <taxon>Kribbella</taxon>
    </lineage>
</organism>
<dbReference type="CDD" id="cd16917">
    <property type="entry name" value="HATPase_UhpB-NarQ-NarX-like"/>
    <property type="match status" value="1"/>
</dbReference>
<reference evidence="6 7" key="1">
    <citation type="journal article" date="2019" name="Int. J. Syst. Evol. Microbiol.">
        <title>The Global Catalogue of Microorganisms (GCM) 10K type strain sequencing project: providing services to taxonomists for standard genome sequencing and annotation.</title>
        <authorList>
            <consortium name="The Broad Institute Genomics Platform"/>
            <consortium name="The Broad Institute Genome Sequencing Center for Infectious Disease"/>
            <person name="Wu L."/>
            <person name="Ma J."/>
        </authorList>
    </citation>
    <scope>NUCLEOTIDE SEQUENCE [LARGE SCALE GENOMIC DNA]</scope>
    <source>
        <strain evidence="6 7">JCM 14969</strain>
    </source>
</reference>
<feature type="transmembrane region" description="Helical" evidence="4">
    <location>
        <begin position="111"/>
        <end position="129"/>
    </location>
</feature>
<dbReference type="InterPro" id="IPR036890">
    <property type="entry name" value="HATPase_C_sf"/>
</dbReference>
<dbReference type="PANTHER" id="PTHR24421">
    <property type="entry name" value="NITRATE/NITRITE SENSOR PROTEIN NARX-RELATED"/>
    <property type="match status" value="1"/>
</dbReference>
<keyword evidence="2" id="KW-0418">Kinase</keyword>
<evidence type="ECO:0000313" key="6">
    <source>
        <dbReference type="EMBL" id="GAA1576707.1"/>
    </source>
</evidence>
<sequence length="711" mass="74948">MPPGRIRHGTGLARDGLPYAPGLLSRDSRLDSAHTLGMGAVRDDDRVRRIGGWSLAVLTLFLFATVPFSLAGGVMDRPEVVGQGVDLWLGLIVAAFALSGAALIQLRPRNWIGWLLVVSGLLQVTNLAADAYATRALTDPDQSLPLGLAAAWLASWTWFPSLLLPAIVLPPLYPTGRPASAFWSWHVRLSLVGVGLAVLAVATGQGGVDDTVRGTQLPWDAPTWWVWLVGLPAVVLLISTAAVTVVGTLVRAIRAKTPERQQLLWLLSVVAAMVATVFTEYRVLFGITYGLVPVAVTIGVLRYRLLGIEVALRRTLLYVPLTLLVALVIGGLTAALARLVPEGPLPLLAASAVVALLVIPVAKRLRTLVDRLVLGERADPLTLVDRVGAGLEVEHDDPVASMLEAVASAAGTTYAVVRDLEGRVVAEVGLAGGAGLDLPLRHRGVQLGTLTIGPRQGSARVTEQDLRLVTALAPHLAVVVGAARLSEELARERTRVTTATLAERDRLRRDLHDGLGPSLAGIALGLQAASAAHRSDPDAVPDLLDRTRAEAEVAVSEIRRVLDGLRPTSLDLRGLEGAVRDTASSLGMGHPGGPAFYLKTDALPLLPPQVEEAAFRIVAESLTNVARHSAADHCAVRLARANGDLRVLVSDDGRGLSPGAGSGHGLDSMRRRAADVGGNLLVEPANPHGTLVTAVLPLDLQSAARRGRPSP</sequence>
<evidence type="ECO:0000256" key="1">
    <source>
        <dbReference type="ARBA" id="ARBA00022679"/>
    </source>
</evidence>
<dbReference type="InterPro" id="IPR029016">
    <property type="entry name" value="GAF-like_dom_sf"/>
</dbReference>
<dbReference type="SUPFAM" id="SSF55781">
    <property type="entry name" value="GAF domain-like"/>
    <property type="match status" value="1"/>
</dbReference>
<feature type="transmembrane region" description="Helical" evidence="4">
    <location>
        <begin position="224"/>
        <end position="250"/>
    </location>
</feature>
<proteinExistence type="predicted"/>
<dbReference type="InterPro" id="IPR003594">
    <property type="entry name" value="HATPase_dom"/>
</dbReference>
<dbReference type="Pfam" id="PF07730">
    <property type="entry name" value="HisKA_3"/>
    <property type="match status" value="1"/>
</dbReference>
<keyword evidence="1" id="KW-0808">Transferase</keyword>
<feature type="transmembrane region" description="Helical" evidence="4">
    <location>
        <begin position="315"/>
        <end position="337"/>
    </location>
</feature>
<dbReference type="Pfam" id="PF02518">
    <property type="entry name" value="HATPase_c"/>
    <property type="match status" value="1"/>
</dbReference>
<dbReference type="InterPro" id="IPR050482">
    <property type="entry name" value="Sensor_HK_TwoCompSys"/>
</dbReference>
<feature type="transmembrane region" description="Helical" evidence="4">
    <location>
        <begin position="185"/>
        <end position="204"/>
    </location>
</feature>
<dbReference type="SUPFAM" id="SSF55874">
    <property type="entry name" value="ATPase domain of HSP90 chaperone/DNA topoisomerase II/histidine kinase"/>
    <property type="match status" value="1"/>
</dbReference>
<evidence type="ECO:0000313" key="7">
    <source>
        <dbReference type="Proteomes" id="UP001500393"/>
    </source>
</evidence>
<feature type="transmembrane region" description="Helical" evidence="4">
    <location>
        <begin position="87"/>
        <end position="104"/>
    </location>
</feature>
<keyword evidence="4" id="KW-0472">Membrane</keyword>
<comment type="caution">
    <text evidence="6">The sequence shown here is derived from an EMBL/GenBank/DDBJ whole genome shotgun (WGS) entry which is preliminary data.</text>
</comment>
<evidence type="ECO:0000256" key="4">
    <source>
        <dbReference type="SAM" id="Phobius"/>
    </source>
</evidence>
<evidence type="ECO:0000256" key="3">
    <source>
        <dbReference type="ARBA" id="ARBA00023012"/>
    </source>
</evidence>
<keyword evidence="7" id="KW-1185">Reference proteome</keyword>
<feature type="transmembrane region" description="Helical" evidence="4">
    <location>
        <begin position="149"/>
        <end position="173"/>
    </location>
</feature>
<evidence type="ECO:0000256" key="2">
    <source>
        <dbReference type="ARBA" id="ARBA00022777"/>
    </source>
</evidence>
<name>A0ABN2DFZ7_9ACTN</name>
<dbReference type="Gene3D" id="1.20.5.1930">
    <property type="match status" value="1"/>
</dbReference>
<accession>A0ABN2DFZ7</accession>
<feature type="transmembrane region" description="Helical" evidence="4">
    <location>
        <begin position="52"/>
        <end position="75"/>
    </location>
</feature>
<feature type="transmembrane region" description="Helical" evidence="4">
    <location>
        <begin position="262"/>
        <end position="278"/>
    </location>
</feature>
<keyword evidence="4" id="KW-0812">Transmembrane</keyword>
<dbReference type="Gene3D" id="3.30.450.40">
    <property type="match status" value="1"/>
</dbReference>